<evidence type="ECO:0000256" key="9">
    <source>
        <dbReference type="HAMAP-Rule" id="MF_00115"/>
    </source>
</evidence>
<organism evidence="10 11">
    <name type="scientific">Rarobacter faecitabidus</name>
    <dbReference type="NCBI Taxonomy" id="13243"/>
    <lineage>
        <taxon>Bacteria</taxon>
        <taxon>Bacillati</taxon>
        <taxon>Actinomycetota</taxon>
        <taxon>Actinomycetes</taxon>
        <taxon>Micrococcales</taxon>
        <taxon>Rarobacteraceae</taxon>
        <taxon>Rarobacter</taxon>
    </lineage>
</organism>
<name>A0A542ZU56_RARFA</name>
<dbReference type="EMBL" id="VFOS01000001">
    <property type="protein sequence ID" value="TQL63730.1"/>
    <property type="molecule type" value="Genomic_DNA"/>
</dbReference>
<dbReference type="InterPro" id="IPR037673">
    <property type="entry name" value="MSC/AndL"/>
</dbReference>
<evidence type="ECO:0000256" key="2">
    <source>
        <dbReference type="ARBA" id="ARBA00022448"/>
    </source>
</evidence>
<dbReference type="NCBIfam" id="TIGR00220">
    <property type="entry name" value="mscL"/>
    <property type="match status" value="1"/>
</dbReference>
<keyword evidence="6 9" id="KW-0406">Ion transport</keyword>
<evidence type="ECO:0000256" key="5">
    <source>
        <dbReference type="ARBA" id="ARBA00022989"/>
    </source>
</evidence>
<dbReference type="HAMAP" id="MF_00115">
    <property type="entry name" value="MscL"/>
    <property type="match status" value="1"/>
</dbReference>
<evidence type="ECO:0000256" key="3">
    <source>
        <dbReference type="ARBA" id="ARBA00022475"/>
    </source>
</evidence>
<keyword evidence="8 9" id="KW-0407">Ion channel</keyword>
<feature type="transmembrane region" description="Helical" evidence="9">
    <location>
        <begin position="71"/>
        <end position="95"/>
    </location>
</feature>
<dbReference type="InterPro" id="IPR036019">
    <property type="entry name" value="MscL_channel"/>
</dbReference>
<dbReference type="AlphaFoldDB" id="A0A542ZU56"/>
<comment type="caution">
    <text evidence="10">The sequence shown here is derived from an EMBL/GenBank/DDBJ whole genome shotgun (WGS) entry which is preliminary data.</text>
</comment>
<dbReference type="Proteomes" id="UP000315389">
    <property type="component" value="Unassembled WGS sequence"/>
</dbReference>
<dbReference type="OrthoDB" id="9810350at2"/>
<comment type="function">
    <text evidence="9">Channel that opens in response to stretch forces in the membrane lipid bilayer. May participate in the regulation of osmotic pressure changes within the cell.</text>
</comment>
<keyword evidence="11" id="KW-1185">Reference proteome</keyword>
<dbReference type="PANTHER" id="PTHR30266:SF2">
    <property type="entry name" value="LARGE-CONDUCTANCE MECHANOSENSITIVE CHANNEL"/>
    <property type="match status" value="1"/>
</dbReference>
<evidence type="ECO:0000256" key="8">
    <source>
        <dbReference type="ARBA" id="ARBA00023303"/>
    </source>
</evidence>
<keyword evidence="3 9" id="KW-1003">Cell membrane</keyword>
<keyword evidence="7 9" id="KW-0472">Membrane</keyword>
<comment type="subunit">
    <text evidence="9">Homopentamer.</text>
</comment>
<evidence type="ECO:0000313" key="10">
    <source>
        <dbReference type="EMBL" id="TQL63730.1"/>
    </source>
</evidence>
<feature type="transmembrane region" description="Helical" evidence="9">
    <location>
        <begin position="20"/>
        <end position="51"/>
    </location>
</feature>
<comment type="subcellular location">
    <subcellularLocation>
        <location evidence="9">Cell membrane</location>
        <topology evidence="9">Multi-pass membrane protein</topology>
    </subcellularLocation>
    <subcellularLocation>
        <location evidence="1">Membrane</location>
        <topology evidence="1">Multi-pass membrane protein</topology>
    </subcellularLocation>
</comment>
<evidence type="ECO:0000256" key="1">
    <source>
        <dbReference type="ARBA" id="ARBA00004141"/>
    </source>
</evidence>
<evidence type="ECO:0000256" key="7">
    <source>
        <dbReference type="ARBA" id="ARBA00023136"/>
    </source>
</evidence>
<keyword evidence="2 9" id="KW-0813">Transport</keyword>
<protein>
    <recommendedName>
        <fullName evidence="9">Large-conductance mechanosensitive channel</fullName>
    </recommendedName>
</protein>
<reference evidence="10 11" key="1">
    <citation type="submission" date="2019-06" db="EMBL/GenBank/DDBJ databases">
        <title>Sequencing the genomes of 1000 actinobacteria strains.</title>
        <authorList>
            <person name="Klenk H.-P."/>
        </authorList>
    </citation>
    <scope>NUCLEOTIDE SEQUENCE [LARGE SCALE GENOMIC DNA]</scope>
    <source>
        <strain evidence="10 11">DSM 4813</strain>
    </source>
</reference>
<accession>A0A542ZU56</accession>
<gene>
    <name evidence="9" type="primary">mscL</name>
    <name evidence="10" type="ORF">FB461_0201</name>
</gene>
<keyword evidence="4 9" id="KW-0812">Transmembrane</keyword>
<dbReference type="GO" id="GO:0008381">
    <property type="term" value="F:mechanosensitive monoatomic ion channel activity"/>
    <property type="evidence" value="ECO:0007669"/>
    <property type="project" value="UniProtKB-UniRule"/>
</dbReference>
<dbReference type="Pfam" id="PF01741">
    <property type="entry name" value="MscL"/>
    <property type="match status" value="1"/>
</dbReference>
<dbReference type="PANTHER" id="PTHR30266">
    <property type="entry name" value="MECHANOSENSITIVE CHANNEL MSCL"/>
    <property type="match status" value="1"/>
</dbReference>
<dbReference type="InterPro" id="IPR001185">
    <property type="entry name" value="MS_channel"/>
</dbReference>
<proteinExistence type="inferred from homology"/>
<dbReference type="GO" id="GO:0005886">
    <property type="term" value="C:plasma membrane"/>
    <property type="evidence" value="ECO:0007669"/>
    <property type="project" value="UniProtKB-SubCell"/>
</dbReference>
<dbReference type="SUPFAM" id="SSF81330">
    <property type="entry name" value="Gated mechanosensitive channel"/>
    <property type="match status" value="1"/>
</dbReference>
<keyword evidence="5 9" id="KW-1133">Transmembrane helix</keyword>
<comment type="similarity">
    <text evidence="9">Belongs to the MscL family.</text>
</comment>
<evidence type="ECO:0000313" key="11">
    <source>
        <dbReference type="Proteomes" id="UP000315389"/>
    </source>
</evidence>
<sequence length="134" mass="14300">MKDVLNGFKDFIARGNAVDLAIGVVVGAAFGAVVSAIVEGLITPLIAALFGQPNLDEVAKFTINGAHFTPGTVLTALLNFLFVAAAIYFIVVLPLNKLAERRAKKAPEVEEAEAKAEDVVLLEQIRDLLANQQR</sequence>
<dbReference type="RefSeq" id="WP_142118114.1">
    <property type="nucleotide sequence ID" value="NZ_BAAASV010000002.1"/>
</dbReference>
<evidence type="ECO:0000256" key="4">
    <source>
        <dbReference type="ARBA" id="ARBA00022692"/>
    </source>
</evidence>
<dbReference type="PRINTS" id="PR01264">
    <property type="entry name" value="MECHCHANNEL"/>
</dbReference>
<evidence type="ECO:0000256" key="6">
    <source>
        <dbReference type="ARBA" id="ARBA00023065"/>
    </source>
</evidence>
<dbReference type="Gene3D" id="1.10.1200.120">
    <property type="entry name" value="Large-conductance mechanosensitive channel, MscL, domain 1"/>
    <property type="match status" value="1"/>
</dbReference>